<keyword evidence="3" id="KW-1185">Reference proteome</keyword>
<accession>A0A2T5MFK5</accession>
<evidence type="ECO:0000313" key="2">
    <source>
        <dbReference type="EMBL" id="PTU31329.1"/>
    </source>
</evidence>
<gene>
    <name evidence="2" type="ORF">CJD38_08245</name>
</gene>
<feature type="signal peptide" evidence="1">
    <location>
        <begin position="1"/>
        <end position="36"/>
    </location>
</feature>
<dbReference type="Gene3D" id="2.40.160.10">
    <property type="entry name" value="Porin"/>
    <property type="match status" value="1"/>
</dbReference>
<dbReference type="OrthoDB" id="9771991at2"/>
<dbReference type="AlphaFoldDB" id="A0A2T5MFK5"/>
<dbReference type="Proteomes" id="UP000244248">
    <property type="component" value="Unassembled WGS sequence"/>
</dbReference>
<dbReference type="EMBL" id="QANS01000003">
    <property type="protein sequence ID" value="PTU31329.1"/>
    <property type="molecule type" value="Genomic_DNA"/>
</dbReference>
<feature type="chain" id="PRO_5015643061" evidence="1">
    <location>
        <begin position="37"/>
        <end position="367"/>
    </location>
</feature>
<sequence length="367" mass="39250">MKASPRDITTGAFAPKLLAMAGVALLAALPTAQAFAAEIPLPTISVGAGMRSSFTHTSVDGAAEDPNDFNLNSARLYLGGTVNDYIKFTLNTEYDNADSKVQVIDAIARFEFSPQVNIWAGRFLPPSDRANLNGPYYSNEWGFATEGVQDGFPFFAAGRDNGVAYWGDFEKLKVSAGFFDVPSTTGDSKVVSAARVQYDFWDAEPGYYLNGTYYGEKNILALGASTQLVSGDNAYTIDGIMEKKLAGGGVVTLSAEYAKYDGFGGYGVSVPFTKSDGYFGLASYLFPTTVGVGKLQGKFQILGKYASSSYDAGGPSIGRNTAEVDVNYIIKAFNARLSLFYIDTSFDDAPPSEVDSKQIGLGLQIQI</sequence>
<dbReference type="InterPro" id="IPR023614">
    <property type="entry name" value="Porin_dom_sf"/>
</dbReference>
<proteinExistence type="predicted"/>
<dbReference type="RefSeq" id="WP_107939872.1">
    <property type="nucleotide sequence ID" value="NZ_QANS01000003.1"/>
</dbReference>
<protein>
    <submittedName>
        <fullName evidence="2">Porin</fullName>
    </submittedName>
</protein>
<evidence type="ECO:0000256" key="1">
    <source>
        <dbReference type="SAM" id="SignalP"/>
    </source>
</evidence>
<comment type="caution">
    <text evidence="2">The sequence shown here is derived from an EMBL/GenBank/DDBJ whole genome shotgun (WGS) entry which is preliminary data.</text>
</comment>
<dbReference type="SUPFAM" id="SSF56935">
    <property type="entry name" value="Porins"/>
    <property type="match status" value="1"/>
</dbReference>
<keyword evidence="1" id="KW-0732">Signal</keyword>
<name>A0A2T5MFK5_9GAMM</name>
<organism evidence="2 3">
    <name type="scientific">Stenotrophobium rhamnosiphilum</name>
    <dbReference type="NCBI Taxonomy" id="2029166"/>
    <lineage>
        <taxon>Bacteria</taxon>
        <taxon>Pseudomonadati</taxon>
        <taxon>Pseudomonadota</taxon>
        <taxon>Gammaproteobacteria</taxon>
        <taxon>Nevskiales</taxon>
        <taxon>Nevskiaceae</taxon>
        <taxon>Stenotrophobium</taxon>
    </lineage>
</organism>
<evidence type="ECO:0000313" key="3">
    <source>
        <dbReference type="Proteomes" id="UP000244248"/>
    </source>
</evidence>
<reference evidence="2 3" key="1">
    <citation type="submission" date="2018-04" db="EMBL/GenBank/DDBJ databases">
        <title>Novel species isolated from glacier.</title>
        <authorList>
            <person name="Liu Q."/>
            <person name="Xin Y.-H."/>
        </authorList>
    </citation>
    <scope>NUCLEOTIDE SEQUENCE [LARGE SCALE GENOMIC DNA]</scope>
    <source>
        <strain evidence="2 3">GT1R17</strain>
    </source>
</reference>